<dbReference type="RefSeq" id="WP_301133752.1">
    <property type="nucleotide sequence ID" value="NZ_JAUHPW010000006.1"/>
</dbReference>
<dbReference type="Gene3D" id="2.60.40.1890">
    <property type="entry name" value="PCu(A)C copper chaperone"/>
    <property type="match status" value="1"/>
</dbReference>
<feature type="chain" id="PRO_5046509323" evidence="2">
    <location>
        <begin position="23"/>
        <end position="181"/>
    </location>
</feature>
<dbReference type="Pfam" id="PF04314">
    <property type="entry name" value="PCuAC"/>
    <property type="match status" value="1"/>
</dbReference>
<accession>A0ABT8GBJ0</accession>
<dbReference type="PANTHER" id="PTHR36302:SF1">
    <property type="entry name" value="COPPER CHAPERONE PCU(A)C"/>
    <property type="match status" value="1"/>
</dbReference>
<evidence type="ECO:0000313" key="4">
    <source>
        <dbReference type="Proteomes" id="UP001172728"/>
    </source>
</evidence>
<dbReference type="SUPFAM" id="SSF110087">
    <property type="entry name" value="DR1885-like metal-binding protein"/>
    <property type="match status" value="1"/>
</dbReference>
<feature type="region of interest" description="Disordered" evidence="1">
    <location>
        <begin position="144"/>
        <end position="181"/>
    </location>
</feature>
<evidence type="ECO:0000256" key="2">
    <source>
        <dbReference type="SAM" id="SignalP"/>
    </source>
</evidence>
<feature type="compositionally biased region" description="Basic and acidic residues" evidence="1">
    <location>
        <begin position="147"/>
        <end position="160"/>
    </location>
</feature>
<proteinExistence type="predicted"/>
<feature type="signal peptide" evidence="2">
    <location>
        <begin position="1"/>
        <end position="22"/>
    </location>
</feature>
<name>A0ABT8GBJ0_9MICO</name>
<dbReference type="Proteomes" id="UP001172728">
    <property type="component" value="Unassembled WGS sequence"/>
</dbReference>
<evidence type="ECO:0000256" key="1">
    <source>
        <dbReference type="SAM" id="MobiDB-lite"/>
    </source>
</evidence>
<dbReference type="InterPro" id="IPR036182">
    <property type="entry name" value="PCuAC_sf"/>
</dbReference>
<dbReference type="PANTHER" id="PTHR36302">
    <property type="entry name" value="BLR7088 PROTEIN"/>
    <property type="match status" value="1"/>
</dbReference>
<dbReference type="PROSITE" id="PS51257">
    <property type="entry name" value="PROKAR_LIPOPROTEIN"/>
    <property type="match status" value="1"/>
</dbReference>
<comment type="caution">
    <text evidence="3">The sequence shown here is derived from an EMBL/GenBank/DDBJ whole genome shotgun (WGS) entry which is preliminary data.</text>
</comment>
<feature type="compositionally biased region" description="Acidic residues" evidence="1">
    <location>
        <begin position="161"/>
        <end position="170"/>
    </location>
</feature>
<keyword evidence="2" id="KW-0732">Signal</keyword>
<gene>
    <name evidence="3" type="ORF">QQX09_09205</name>
</gene>
<sequence>MSIRPRFLATAAVALAAATALAGCASDTASSEAALTVTDPWVKTAATEDMMSAAFGTLVNTTDEDVTVVAATSDQYPALELHEVVDGAMQELGDGMVVPAGGELALEPGGFHIMVMELPEAIEPGDEVDFTLELADGSTVGFTATAKDFDGGNEEYHDSGSDDMEMEMDMSSDAPEAEPSH</sequence>
<protein>
    <submittedName>
        <fullName evidence="3">Copper chaperone PCu(A)C</fullName>
    </submittedName>
</protein>
<dbReference type="InterPro" id="IPR007410">
    <property type="entry name" value="LpqE-like"/>
</dbReference>
<dbReference type="EMBL" id="JAUHPW010000006">
    <property type="protein sequence ID" value="MDN4476029.1"/>
    <property type="molecule type" value="Genomic_DNA"/>
</dbReference>
<keyword evidence="4" id="KW-1185">Reference proteome</keyword>
<organism evidence="3 4">
    <name type="scientific">Demequina litoralis</name>
    <dbReference type="NCBI Taxonomy" id="3051660"/>
    <lineage>
        <taxon>Bacteria</taxon>
        <taxon>Bacillati</taxon>
        <taxon>Actinomycetota</taxon>
        <taxon>Actinomycetes</taxon>
        <taxon>Micrococcales</taxon>
        <taxon>Demequinaceae</taxon>
        <taxon>Demequina</taxon>
    </lineage>
</organism>
<dbReference type="InterPro" id="IPR058248">
    <property type="entry name" value="Lxx211020-like"/>
</dbReference>
<evidence type="ECO:0000313" key="3">
    <source>
        <dbReference type="EMBL" id="MDN4476029.1"/>
    </source>
</evidence>
<reference evidence="3" key="1">
    <citation type="submission" date="2023-06" db="EMBL/GenBank/DDBJ databases">
        <title>Sysu t00192.</title>
        <authorList>
            <person name="Gao L."/>
            <person name="Fang B.-Z."/>
            <person name="Li W.-J."/>
        </authorList>
    </citation>
    <scope>NUCLEOTIDE SEQUENCE</scope>
    <source>
        <strain evidence="3">SYSU T00192</strain>
    </source>
</reference>